<accession>A0A366HTT2</accession>
<gene>
    <name evidence="1" type="ORF">DES53_102889</name>
</gene>
<name>A0A366HTT2_9BACT</name>
<evidence type="ECO:0000313" key="2">
    <source>
        <dbReference type="Proteomes" id="UP000253426"/>
    </source>
</evidence>
<keyword evidence="2" id="KW-1185">Reference proteome</keyword>
<evidence type="ECO:0008006" key="3">
    <source>
        <dbReference type="Google" id="ProtNLM"/>
    </source>
</evidence>
<proteinExistence type="predicted"/>
<dbReference type="EMBL" id="QNRR01000002">
    <property type="protein sequence ID" value="RBP46498.1"/>
    <property type="molecule type" value="Genomic_DNA"/>
</dbReference>
<dbReference type="AlphaFoldDB" id="A0A366HTT2"/>
<dbReference type="Proteomes" id="UP000253426">
    <property type="component" value="Unassembled WGS sequence"/>
</dbReference>
<comment type="caution">
    <text evidence="1">The sequence shown here is derived from an EMBL/GenBank/DDBJ whole genome shotgun (WGS) entry which is preliminary data.</text>
</comment>
<evidence type="ECO:0000313" key="1">
    <source>
        <dbReference type="EMBL" id="RBP46498.1"/>
    </source>
</evidence>
<organism evidence="1 2">
    <name type="scientific">Roseimicrobium gellanilyticum</name>
    <dbReference type="NCBI Taxonomy" id="748857"/>
    <lineage>
        <taxon>Bacteria</taxon>
        <taxon>Pseudomonadati</taxon>
        <taxon>Verrucomicrobiota</taxon>
        <taxon>Verrucomicrobiia</taxon>
        <taxon>Verrucomicrobiales</taxon>
        <taxon>Verrucomicrobiaceae</taxon>
        <taxon>Roseimicrobium</taxon>
    </lineage>
</organism>
<protein>
    <recommendedName>
        <fullName evidence="3">Spherulation-specific family 4 protein</fullName>
    </recommendedName>
</protein>
<sequence>MDTEIGYAIHAGIDYWAFDWYPPGNGMELARNLFLTSRKRERLKWCVVLGTNPFDMNRDAPWLAAEFAKPGYQKVLDGRPLVYLFTPMARADLAALRELSLKSCGKTPYVAMMGWTATEAAQACEAVGADAVTMYAGGMEKNWEEYSKLKELIPNVGTGWDPTPFRDTQVTWYPHENIVKDFVGWSATPKQLVASMEAAFAWTKANPGKVPANAILVYAWNEHSEGGWLCPTFNPQGPNTERIDALHEWLFGRTSVQGN</sequence>
<dbReference type="Gene3D" id="3.20.20.80">
    <property type="entry name" value="Glycosidases"/>
    <property type="match status" value="1"/>
</dbReference>
<reference evidence="1 2" key="1">
    <citation type="submission" date="2018-06" db="EMBL/GenBank/DDBJ databases">
        <title>Genomic Encyclopedia of Type Strains, Phase IV (KMG-IV): sequencing the most valuable type-strain genomes for metagenomic binning, comparative biology and taxonomic classification.</title>
        <authorList>
            <person name="Goeker M."/>
        </authorList>
    </citation>
    <scope>NUCLEOTIDE SEQUENCE [LARGE SCALE GENOMIC DNA]</scope>
    <source>
        <strain evidence="1 2">DSM 25532</strain>
    </source>
</reference>